<dbReference type="AlphaFoldDB" id="A0A0B6AN67"/>
<protein>
    <submittedName>
        <fullName evidence="1">YhzD-like family protein</fullName>
    </submittedName>
</protein>
<dbReference type="GeneID" id="93640930"/>
<dbReference type="EMBL" id="CP009920">
    <property type="protein sequence ID" value="AJI22063.1"/>
    <property type="molecule type" value="Genomic_DNA"/>
</dbReference>
<proteinExistence type="predicted"/>
<sequence length="61" mass="6872">MSTYTLTAFEKTGEKLIDESFEAASETEAKTIGTKKLEELSYLEKTHRCVSSSGKLVLFHR</sequence>
<dbReference type="HOGENOM" id="CLU_196509_0_0_9"/>
<dbReference type="Proteomes" id="UP000031829">
    <property type="component" value="Chromosome"/>
</dbReference>
<dbReference type="Pfam" id="PF14120">
    <property type="entry name" value="YhzD"/>
    <property type="match status" value="1"/>
</dbReference>
<dbReference type="KEGG" id="bmeg:BG04_2865"/>
<accession>A0A0B6AN67</accession>
<name>A0A0B6AN67_PRIM2</name>
<dbReference type="RefSeq" id="WP_013055306.1">
    <property type="nucleotide sequence ID" value="NZ_BCVB01000014.1"/>
</dbReference>
<organism evidence="1 2">
    <name type="scientific">Priestia megaterium (strain ATCC 14581 / DSM 32 / CCUG 1817 / JCM 2506 / NBRC 15308 / NCIMB 9376 / NCTC 10342 / NRRL B-14308 / VKM B-512 / Ford 19)</name>
    <name type="common">Bacillus megaterium</name>
    <dbReference type="NCBI Taxonomy" id="1348623"/>
    <lineage>
        <taxon>Bacteria</taxon>
        <taxon>Bacillati</taxon>
        <taxon>Bacillota</taxon>
        <taxon>Bacilli</taxon>
        <taxon>Bacillales</taxon>
        <taxon>Bacillaceae</taxon>
        <taxon>Priestia</taxon>
    </lineage>
</organism>
<gene>
    <name evidence="1" type="ORF">BG04_2865</name>
</gene>
<evidence type="ECO:0000313" key="1">
    <source>
        <dbReference type="EMBL" id="AJI22063.1"/>
    </source>
</evidence>
<dbReference type="InterPro" id="IPR025544">
    <property type="entry name" value="YhzD"/>
</dbReference>
<reference evidence="1 2" key="1">
    <citation type="journal article" date="2015" name="Genome Announc.">
        <title>Complete genome sequences for 35 biothreat assay-relevant bacillus species.</title>
        <authorList>
            <person name="Johnson S.L."/>
            <person name="Daligault H.E."/>
            <person name="Davenport K.W."/>
            <person name="Jaissle J."/>
            <person name="Frey K.G."/>
            <person name="Ladner J.T."/>
            <person name="Broomall S.M."/>
            <person name="Bishop-Lilly K.A."/>
            <person name="Bruce D.C."/>
            <person name="Gibbons H.S."/>
            <person name="Coyne S.R."/>
            <person name="Lo C.C."/>
            <person name="Meincke L."/>
            <person name="Munk A.C."/>
            <person name="Koroleva G.I."/>
            <person name="Rosenzweig C.N."/>
            <person name="Palacios G.F."/>
            <person name="Redden C.L."/>
            <person name="Minogue T.D."/>
            <person name="Chain P.S."/>
        </authorList>
    </citation>
    <scope>NUCLEOTIDE SEQUENCE [LARGE SCALE GENOMIC DNA]</scope>
    <source>
        <strain evidence="2">ATCC 14581 / DSM 32 / JCM 2506 / NBRC 15308 / NCIMB 9376 / NCTC 10342 / NRRL B-14308 / VKM B-512</strain>
    </source>
</reference>
<evidence type="ECO:0000313" key="2">
    <source>
        <dbReference type="Proteomes" id="UP000031829"/>
    </source>
</evidence>